<dbReference type="Gene3D" id="3.40.50.720">
    <property type="entry name" value="NAD(P)-binding Rossmann-like Domain"/>
    <property type="match status" value="1"/>
</dbReference>
<organism evidence="3 4">
    <name type="scientific">Prochlorococcus marinus str. MIT 9302</name>
    <dbReference type="NCBI Taxonomy" id="74545"/>
    <lineage>
        <taxon>Bacteria</taxon>
        <taxon>Bacillati</taxon>
        <taxon>Cyanobacteriota</taxon>
        <taxon>Cyanophyceae</taxon>
        <taxon>Synechococcales</taxon>
        <taxon>Prochlorococcaceae</taxon>
        <taxon>Prochlorococcus</taxon>
    </lineage>
</organism>
<protein>
    <submittedName>
        <fullName evidence="3">Putative oxidoreductase protein</fullName>
    </submittedName>
</protein>
<evidence type="ECO:0000259" key="2">
    <source>
        <dbReference type="Pfam" id="PF22725"/>
    </source>
</evidence>
<dbReference type="GO" id="GO:0000166">
    <property type="term" value="F:nucleotide binding"/>
    <property type="evidence" value="ECO:0007669"/>
    <property type="project" value="InterPro"/>
</dbReference>
<dbReference type="Proteomes" id="UP000030445">
    <property type="component" value="Unassembled WGS sequence"/>
</dbReference>
<dbReference type="OrthoDB" id="9815825at2"/>
<dbReference type="InterPro" id="IPR052515">
    <property type="entry name" value="Gfo/Idh/MocA_Oxidoreductase"/>
</dbReference>
<dbReference type="Pfam" id="PF22725">
    <property type="entry name" value="GFO_IDH_MocA_C3"/>
    <property type="match status" value="1"/>
</dbReference>
<name>A0A0A2A8T5_PROMR</name>
<evidence type="ECO:0000313" key="4">
    <source>
        <dbReference type="Proteomes" id="UP000030445"/>
    </source>
</evidence>
<dbReference type="PANTHER" id="PTHR43249">
    <property type="entry name" value="UDP-N-ACETYL-2-AMINO-2-DEOXY-D-GLUCURONATE OXIDASE"/>
    <property type="match status" value="1"/>
</dbReference>
<dbReference type="Pfam" id="PF01408">
    <property type="entry name" value="GFO_IDH_MocA"/>
    <property type="match status" value="1"/>
</dbReference>
<dbReference type="SUPFAM" id="SSF55347">
    <property type="entry name" value="Glyceraldehyde-3-phosphate dehydrogenase-like, C-terminal domain"/>
    <property type="match status" value="1"/>
</dbReference>
<dbReference type="InterPro" id="IPR036291">
    <property type="entry name" value="NAD(P)-bd_dom_sf"/>
</dbReference>
<proteinExistence type="predicted"/>
<dbReference type="InterPro" id="IPR055170">
    <property type="entry name" value="GFO_IDH_MocA-like_dom"/>
</dbReference>
<feature type="domain" description="GFO/IDH/MocA-like oxidoreductase" evidence="2">
    <location>
        <begin position="129"/>
        <end position="249"/>
    </location>
</feature>
<dbReference type="EMBL" id="JNAM01000011">
    <property type="protein sequence ID" value="KGF96914.1"/>
    <property type="molecule type" value="Genomic_DNA"/>
</dbReference>
<evidence type="ECO:0000313" key="3">
    <source>
        <dbReference type="EMBL" id="KGF96914.1"/>
    </source>
</evidence>
<feature type="domain" description="Gfo/Idh/MocA-like oxidoreductase N-terminal" evidence="1">
    <location>
        <begin position="1"/>
        <end position="119"/>
    </location>
</feature>
<comment type="caution">
    <text evidence="3">The sequence shown here is derived from an EMBL/GenBank/DDBJ whole genome shotgun (WGS) entry which is preliminary data.</text>
</comment>
<dbReference type="InterPro" id="IPR000683">
    <property type="entry name" value="Gfo/Idh/MocA-like_OxRdtase_N"/>
</dbReference>
<accession>A0A0A2A8T5</accession>
<dbReference type="Gene3D" id="3.30.360.10">
    <property type="entry name" value="Dihydrodipicolinate Reductase, domain 2"/>
    <property type="match status" value="1"/>
</dbReference>
<evidence type="ECO:0000259" key="1">
    <source>
        <dbReference type="Pfam" id="PF01408"/>
    </source>
</evidence>
<gene>
    <name evidence="3" type="ORF">EU96_1552</name>
</gene>
<dbReference type="PANTHER" id="PTHR43249:SF1">
    <property type="entry name" value="D-GLUCOSIDE 3-DEHYDROGENASE"/>
    <property type="match status" value="1"/>
</dbReference>
<reference evidence="4" key="1">
    <citation type="journal article" date="2014" name="Sci. Data">
        <title>Genomes of diverse isolates of the marine cyanobacterium Prochlorococcus.</title>
        <authorList>
            <person name="Biller S."/>
            <person name="Berube P."/>
            <person name="Thompson J."/>
            <person name="Kelly L."/>
            <person name="Roggensack S."/>
            <person name="Awad L."/>
            <person name="Roache-Johnson K."/>
            <person name="Ding H."/>
            <person name="Giovannoni S.J."/>
            <person name="Moore L.R."/>
            <person name="Chisholm S.W."/>
        </authorList>
    </citation>
    <scope>NUCLEOTIDE SEQUENCE [LARGE SCALE GENOMIC DNA]</scope>
    <source>
        <strain evidence="4">MIT 9302</strain>
    </source>
</reference>
<dbReference type="AlphaFoldDB" id="A0A0A2A8T5"/>
<dbReference type="STRING" id="74545.EU96_1552"/>
<sequence>MKIGIIGLGRVFDHYVKNFLDTKFLNQNELFICDSNIKLLHKYSEKLNCKPCEKIEELISQKPNFVIVASPSGLHFQHSKTCLENNINVLSEKPACMSIKEHLHLIELSQEMNLKCGVIFQNRFNSAMKALKQIVNENHLGKINICSMKLHWCRDQNYYSDDWHGKWVMDGGVINQQAIHHIDALQWINGPIKQVFSMESNLINILEAEDTMMACIKYQNDSLGTIEATTAFRPKDYEASITISGDRGFVKVGGVAINEIIDYSIEDVDKDVISLIKDSSEDFSTGYGNSHKKVVESFIDSLILDQKFSIDILDTLNTTKLVHALYRSTEKSMLVDVNNNESIRLGK</sequence>
<dbReference type="SUPFAM" id="SSF51735">
    <property type="entry name" value="NAD(P)-binding Rossmann-fold domains"/>
    <property type="match status" value="1"/>
</dbReference>
<dbReference type="eggNOG" id="COG0673">
    <property type="taxonomic scope" value="Bacteria"/>
</dbReference>
<dbReference type="RefSeq" id="WP_032527164.1">
    <property type="nucleotide sequence ID" value="NZ_CP138951.1"/>
</dbReference>